<sequence length="110" mass="11505">MISLTKIIVAMGVMVAPALCHSGDMTYYTPGLGACGQTNSESDAVVAMSPAQYGHCGKTINIHYKGKSASAKIVDKCPGCAGDSIDVSPKVFQEFTDLAVGRVAVTWEYA</sequence>
<keyword evidence="2" id="KW-1185">Reference proteome</keyword>
<name>A0ACB9Z3E4_9PEZI</name>
<organism evidence="1 2">
    <name type="scientific">Hypoxylon rubiginosum</name>
    <dbReference type="NCBI Taxonomy" id="110542"/>
    <lineage>
        <taxon>Eukaryota</taxon>
        <taxon>Fungi</taxon>
        <taxon>Dikarya</taxon>
        <taxon>Ascomycota</taxon>
        <taxon>Pezizomycotina</taxon>
        <taxon>Sordariomycetes</taxon>
        <taxon>Xylariomycetidae</taxon>
        <taxon>Xylariales</taxon>
        <taxon>Hypoxylaceae</taxon>
        <taxon>Hypoxylon</taxon>
    </lineage>
</organism>
<evidence type="ECO:0000313" key="1">
    <source>
        <dbReference type="EMBL" id="KAI4866108.1"/>
    </source>
</evidence>
<protein>
    <submittedName>
        <fullName evidence="1">RlpA-like double-psi beta-barrel-protein domain-containing protein-containing protein</fullName>
    </submittedName>
</protein>
<gene>
    <name evidence="1" type="ORF">F4820DRAFT_418135</name>
</gene>
<dbReference type="EMBL" id="MU393463">
    <property type="protein sequence ID" value="KAI4866108.1"/>
    <property type="molecule type" value="Genomic_DNA"/>
</dbReference>
<comment type="caution">
    <text evidence="1">The sequence shown here is derived from an EMBL/GenBank/DDBJ whole genome shotgun (WGS) entry which is preliminary data.</text>
</comment>
<reference evidence="1 2" key="1">
    <citation type="journal article" date="2022" name="New Phytol.">
        <title>Ecological generalism drives hyperdiversity of secondary metabolite gene clusters in xylarialean endophytes.</title>
        <authorList>
            <person name="Franco M.E.E."/>
            <person name="Wisecaver J.H."/>
            <person name="Arnold A.E."/>
            <person name="Ju Y.M."/>
            <person name="Slot J.C."/>
            <person name="Ahrendt S."/>
            <person name="Moore L.P."/>
            <person name="Eastman K.E."/>
            <person name="Scott K."/>
            <person name="Konkel Z."/>
            <person name="Mondo S.J."/>
            <person name="Kuo A."/>
            <person name="Hayes R.D."/>
            <person name="Haridas S."/>
            <person name="Andreopoulos B."/>
            <person name="Riley R."/>
            <person name="LaButti K."/>
            <person name="Pangilinan J."/>
            <person name="Lipzen A."/>
            <person name="Amirebrahimi M."/>
            <person name="Yan J."/>
            <person name="Adam C."/>
            <person name="Keymanesh K."/>
            <person name="Ng V."/>
            <person name="Louie K."/>
            <person name="Northen T."/>
            <person name="Drula E."/>
            <person name="Henrissat B."/>
            <person name="Hsieh H.M."/>
            <person name="Youens-Clark K."/>
            <person name="Lutzoni F."/>
            <person name="Miadlikowska J."/>
            <person name="Eastwood D.C."/>
            <person name="Hamelin R.C."/>
            <person name="Grigoriev I.V."/>
            <person name="U'Ren J.M."/>
        </authorList>
    </citation>
    <scope>NUCLEOTIDE SEQUENCE [LARGE SCALE GENOMIC DNA]</scope>
    <source>
        <strain evidence="1 2">CBS 119005</strain>
    </source>
</reference>
<dbReference type="Proteomes" id="UP001497700">
    <property type="component" value="Unassembled WGS sequence"/>
</dbReference>
<proteinExistence type="predicted"/>
<evidence type="ECO:0000313" key="2">
    <source>
        <dbReference type="Proteomes" id="UP001497700"/>
    </source>
</evidence>
<accession>A0ACB9Z3E4</accession>